<reference evidence="7" key="1">
    <citation type="submission" date="2021-02" db="EMBL/GenBank/DDBJ databases">
        <authorList>
            <person name="Dougan E. K."/>
            <person name="Rhodes N."/>
            <person name="Thang M."/>
            <person name="Chan C."/>
        </authorList>
    </citation>
    <scope>NUCLEOTIDE SEQUENCE</scope>
</reference>
<dbReference type="PANTHER" id="PTHR11206">
    <property type="entry name" value="MULTIDRUG RESISTANCE PROTEIN"/>
    <property type="match status" value="1"/>
</dbReference>
<gene>
    <name evidence="7" type="primary">Slc47a2</name>
    <name evidence="7" type="ORF">SNAT2548_LOCUS26219</name>
</gene>
<feature type="transmembrane region" description="Helical" evidence="6">
    <location>
        <begin position="324"/>
        <end position="344"/>
    </location>
</feature>
<feature type="transmembrane region" description="Helical" evidence="6">
    <location>
        <begin position="138"/>
        <end position="162"/>
    </location>
</feature>
<dbReference type="OrthoDB" id="422231at2759"/>
<dbReference type="InterPro" id="IPR002528">
    <property type="entry name" value="MATE_fam"/>
</dbReference>
<accession>A0A812S640</accession>
<keyword evidence="8" id="KW-1185">Reference proteome</keyword>
<comment type="caution">
    <text evidence="7">The sequence shown here is derived from an EMBL/GenBank/DDBJ whole genome shotgun (WGS) entry which is preliminary data.</text>
</comment>
<keyword evidence="4 6" id="KW-1133">Transmembrane helix</keyword>
<keyword evidence="3 6" id="KW-0812">Transmembrane</keyword>
<dbReference type="InterPro" id="IPR045069">
    <property type="entry name" value="MATE_euk"/>
</dbReference>
<evidence type="ECO:0000256" key="2">
    <source>
        <dbReference type="ARBA" id="ARBA00010199"/>
    </source>
</evidence>
<evidence type="ECO:0000313" key="7">
    <source>
        <dbReference type="EMBL" id="CAE7468439.1"/>
    </source>
</evidence>
<dbReference type="CDD" id="cd13132">
    <property type="entry name" value="MATE_eukaryotic"/>
    <property type="match status" value="1"/>
</dbReference>
<evidence type="ECO:0000256" key="5">
    <source>
        <dbReference type="ARBA" id="ARBA00023136"/>
    </source>
</evidence>
<dbReference type="NCBIfam" id="TIGR00797">
    <property type="entry name" value="matE"/>
    <property type="match status" value="1"/>
</dbReference>
<dbReference type="GO" id="GO:0015297">
    <property type="term" value="F:antiporter activity"/>
    <property type="evidence" value="ECO:0007669"/>
    <property type="project" value="InterPro"/>
</dbReference>
<proteinExistence type="inferred from homology"/>
<dbReference type="EMBL" id="CAJNDS010002423">
    <property type="protein sequence ID" value="CAE7468439.1"/>
    <property type="molecule type" value="Genomic_DNA"/>
</dbReference>
<evidence type="ECO:0000256" key="4">
    <source>
        <dbReference type="ARBA" id="ARBA00022989"/>
    </source>
</evidence>
<feature type="transmembrane region" description="Helical" evidence="6">
    <location>
        <begin position="24"/>
        <end position="50"/>
    </location>
</feature>
<comment type="subcellular location">
    <subcellularLocation>
        <location evidence="1">Membrane</location>
        <topology evidence="1">Multi-pass membrane protein</topology>
    </subcellularLocation>
</comment>
<organism evidence="7 8">
    <name type="scientific">Symbiodinium natans</name>
    <dbReference type="NCBI Taxonomy" id="878477"/>
    <lineage>
        <taxon>Eukaryota</taxon>
        <taxon>Sar</taxon>
        <taxon>Alveolata</taxon>
        <taxon>Dinophyceae</taxon>
        <taxon>Suessiales</taxon>
        <taxon>Symbiodiniaceae</taxon>
        <taxon>Symbiodinium</taxon>
    </lineage>
</organism>
<evidence type="ECO:0000256" key="3">
    <source>
        <dbReference type="ARBA" id="ARBA00022692"/>
    </source>
</evidence>
<dbReference type="GO" id="GO:0016020">
    <property type="term" value="C:membrane"/>
    <property type="evidence" value="ECO:0007669"/>
    <property type="project" value="UniProtKB-SubCell"/>
</dbReference>
<dbReference type="GO" id="GO:1990961">
    <property type="term" value="P:xenobiotic detoxification by transmembrane export across the plasma membrane"/>
    <property type="evidence" value="ECO:0007669"/>
    <property type="project" value="InterPro"/>
</dbReference>
<comment type="similarity">
    <text evidence="2">Belongs to the multi antimicrobial extrusion (MATE) (TC 2.A.66.1) family.</text>
</comment>
<feature type="transmembrane region" description="Helical" evidence="6">
    <location>
        <begin position="174"/>
        <end position="194"/>
    </location>
</feature>
<evidence type="ECO:0000256" key="6">
    <source>
        <dbReference type="SAM" id="Phobius"/>
    </source>
</evidence>
<dbReference type="AlphaFoldDB" id="A0A812S640"/>
<feature type="transmembrane region" description="Helical" evidence="6">
    <location>
        <begin position="397"/>
        <end position="420"/>
    </location>
</feature>
<evidence type="ECO:0000313" key="8">
    <source>
        <dbReference type="Proteomes" id="UP000604046"/>
    </source>
</evidence>
<evidence type="ECO:0000256" key="1">
    <source>
        <dbReference type="ARBA" id="ARBA00004141"/>
    </source>
</evidence>
<dbReference type="Pfam" id="PF01554">
    <property type="entry name" value="MatE"/>
    <property type="match status" value="2"/>
</dbReference>
<dbReference type="GO" id="GO:0042910">
    <property type="term" value="F:xenobiotic transmembrane transporter activity"/>
    <property type="evidence" value="ECO:0007669"/>
    <property type="project" value="InterPro"/>
</dbReference>
<keyword evidence="5 6" id="KW-0472">Membrane</keyword>
<protein>
    <submittedName>
        <fullName evidence="7">Slc47a2 protein</fullName>
    </submittedName>
</protein>
<feature type="transmembrane region" description="Helical" evidence="6">
    <location>
        <begin position="426"/>
        <end position="451"/>
    </location>
</feature>
<sequence>MTPASARDAAVAPGHSDRDLLRRLVVVAGPSWPIGAVSRLVGLVSAAVIGRHLDEAALAAIGLGNVITNITGFSALWGLSAGISTLSSQDWGAGNFKAVGITLQRAFLILLCVVDLPLLLVWLTSAKLLVAAGQHPDVAHYVGVYSSVRTPGLIFMSANCVLSRTLSALSNVQINLWMSISAALLNVCLSLVLIPALGFVGAPITACICDAYESLGILLLASRNPDFRKCWGGFTREAFSFWGSYMRISCPAMMLSCIEWWTWDLMSFLAGFISELAQAVQSVAPAVGDLQYCMGQAMGNAASTVVGNMLGEGSHRAAKRAARLLMVLAVVIMLVQLVAFLILRTHVARLFTRKDDILAGIVELLPFSLAFSFMDSLQAVMCGVLQGAGKQDLGARIVFVCYWLVGVPLGLALAFGAFGIRLGLQGLWIGMIVAVFGHVLLFSIAVANLNWESIGEQVAGRIAEGGAPGVSLIDVCRDGETPPHVPTSAA</sequence>
<feature type="transmembrane region" description="Helical" evidence="6">
    <location>
        <begin position="106"/>
        <end position="126"/>
    </location>
</feature>
<feature type="transmembrane region" description="Helical" evidence="6">
    <location>
        <begin position="56"/>
        <end position="79"/>
    </location>
</feature>
<dbReference type="Proteomes" id="UP000604046">
    <property type="component" value="Unassembled WGS sequence"/>
</dbReference>
<name>A0A812S640_9DINO</name>
<feature type="transmembrane region" description="Helical" evidence="6">
    <location>
        <begin position="200"/>
        <end position="221"/>
    </location>
</feature>